<proteinExistence type="predicted"/>
<reference evidence="2 3" key="1">
    <citation type="submission" date="2019-08" db="EMBL/GenBank/DDBJ databases">
        <title>Draft genome sequencing and comparative genomics of hatchery-associated Vibrios.</title>
        <authorList>
            <person name="Kehlet-Delgado H."/>
            <person name="Mueller R.S."/>
        </authorList>
    </citation>
    <scope>NUCLEOTIDE SEQUENCE [LARGE SCALE GENOMIC DNA]</scope>
    <source>
        <strain evidence="2 3">00-78-3</strain>
    </source>
</reference>
<dbReference type="AlphaFoldDB" id="A0A7Y4E4C6"/>
<organism evidence="2 3">
    <name type="scientific">Vibrio rotiferianus</name>
    <dbReference type="NCBI Taxonomy" id="190895"/>
    <lineage>
        <taxon>Bacteria</taxon>
        <taxon>Pseudomonadati</taxon>
        <taxon>Pseudomonadota</taxon>
        <taxon>Gammaproteobacteria</taxon>
        <taxon>Vibrionales</taxon>
        <taxon>Vibrionaceae</taxon>
        <taxon>Vibrio</taxon>
    </lineage>
</organism>
<evidence type="ECO:0000259" key="1">
    <source>
        <dbReference type="Pfam" id="PF09937"/>
    </source>
</evidence>
<dbReference type="Pfam" id="PF09937">
    <property type="entry name" value="DUF2169"/>
    <property type="match status" value="1"/>
</dbReference>
<evidence type="ECO:0000313" key="3">
    <source>
        <dbReference type="Proteomes" id="UP000572072"/>
    </source>
</evidence>
<sequence length="357" mass="41142">MKFVNATPFPGESWSSFDHKGFLFQTTLIRLKYRLILEGDSSATLKLDSNQGDLWAEDIYWGESGNSSIRYPSDYVTYKPLTDIILNARTYSPNSVGNKSWKTGISLRSRENIILDVKAEVFSPRQWKRDALIGWYFDKSAELMTDLALRYEYAFGGSHYKEESGDSEAKLLCMHNANPVGLGLLHEHLHSAQPIPQICCPESRPNMESPYEKLHVVGFGAIDNHWEGRIEHAGTYDDKWLKERFPMPPSDFEPLYNQQAHPNLRVSVASIEECEFSLKNMFVGHPLCKWKVPLQRLYRFYPKSKQRAMLPVDTVVIDIESENSNEWCVYVSYRLYEKRPLKEDLLQVVLEQGVTNG</sequence>
<comment type="caution">
    <text evidence="2">The sequence shown here is derived from an EMBL/GenBank/DDBJ whole genome shotgun (WGS) entry which is preliminary data.</text>
</comment>
<evidence type="ECO:0000313" key="2">
    <source>
        <dbReference type="EMBL" id="NOH51238.1"/>
    </source>
</evidence>
<dbReference type="InterPro" id="IPR018683">
    <property type="entry name" value="DUF2169"/>
</dbReference>
<gene>
    <name evidence="2" type="ORF">F0262_24885</name>
</gene>
<feature type="domain" description="DUF2169" evidence="1">
    <location>
        <begin position="40"/>
        <end position="322"/>
    </location>
</feature>
<accession>A0A7Y4E4C6</accession>
<dbReference type="Proteomes" id="UP000572072">
    <property type="component" value="Unassembled WGS sequence"/>
</dbReference>
<protein>
    <submittedName>
        <fullName evidence="2">DUF2169 domain-containing protein</fullName>
    </submittedName>
</protein>
<dbReference type="EMBL" id="VTYN01000061">
    <property type="protein sequence ID" value="NOH51238.1"/>
    <property type="molecule type" value="Genomic_DNA"/>
</dbReference>
<name>A0A7Y4E4C6_9VIBR</name>
<dbReference type="RefSeq" id="WP_171359423.1">
    <property type="nucleotide sequence ID" value="NZ_VTYN01000061.1"/>
</dbReference>